<dbReference type="VEuPathDB" id="FungiDB:SPRG_06701"/>
<name>A0A067CNR7_SAPPC</name>
<gene>
    <name evidence="1" type="ORF">SPRG_06701</name>
</gene>
<keyword evidence="2" id="KW-1185">Reference proteome</keyword>
<proteinExistence type="predicted"/>
<evidence type="ECO:0008006" key="3">
    <source>
        <dbReference type="Google" id="ProtNLM"/>
    </source>
</evidence>
<dbReference type="RefSeq" id="XP_012200901.1">
    <property type="nucleotide sequence ID" value="XM_012345511.1"/>
</dbReference>
<reference evidence="1 2" key="1">
    <citation type="journal article" date="2013" name="PLoS Genet.">
        <title>Distinctive expansion of potential virulence genes in the genome of the oomycete fish pathogen Saprolegnia parasitica.</title>
        <authorList>
            <person name="Jiang R.H."/>
            <person name="de Bruijn I."/>
            <person name="Haas B.J."/>
            <person name="Belmonte R."/>
            <person name="Lobach L."/>
            <person name="Christie J."/>
            <person name="van den Ackerveken G."/>
            <person name="Bottin A."/>
            <person name="Bulone V."/>
            <person name="Diaz-Moreno S.M."/>
            <person name="Dumas B."/>
            <person name="Fan L."/>
            <person name="Gaulin E."/>
            <person name="Govers F."/>
            <person name="Grenville-Briggs L.J."/>
            <person name="Horner N.R."/>
            <person name="Levin J.Z."/>
            <person name="Mammella M."/>
            <person name="Meijer H.J."/>
            <person name="Morris P."/>
            <person name="Nusbaum C."/>
            <person name="Oome S."/>
            <person name="Phillips A.J."/>
            <person name="van Rooyen D."/>
            <person name="Rzeszutek E."/>
            <person name="Saraiva M."/>
            <person name="Secombes C.J."/>
            <person name="Seidl M.F."/>
            <person name="Snel B."/>
            <person name="Stassen J.H."/>
            <person name="Sykes S."/>
            <person name="Tripathy S."/>
            <person name="van den Berg H."/>
            <person name="Vega-Arreguin J.C."/>
            <person name="Wawra S."/>
            <person name="Young S.K."/>
            <person name="Zeng Q."/>
            <person name="Dieguez-Uribeondo J."/>
            <person name="Russ C."/>
            <person name="Tyler B.M."/>
            <person name="van West P."/>
        </authorList>
    </citation>
    <scope>NUCLEOTIDE SEQUENCE [LARGE SCALE GENOMIC DNA]</scope>
    <source>
        <strain evidence="1 2">CBS 223.65</strain>
    </source>
</reference>
<dbReference type="Proteomes" id="UP000030745">
    <property type="component" value="Unassembled WGS sequence"/>
</dbReference>
<dbReference type="SUPFAM" id="SSF50978">
    <property type="entry name" value="WD40 repeat-like"/>
    <property type="match status" value="1"/>
</dbReference>
<dbReference type="InterPro" id="IPR036322">
    <property type="entry name" value="WD40_repeat_dom_sf"/>
</dbReference>
<evidence type="ECO:0000313" key="1">
    <source>
        <dbReference type="EMBL" id="KDO28462.1"/>
    </source>
</evidence>
<dbReference type="Gene3D" id="2.130.10.10">
    <property type="entry name" value="YVTN repeat-like/Quinoprotein amine dehydrogenase"/>
    <property type="match status" value="1"/>
</dbReference>
<organism evidence="1 2">
    <name type="scientific">Saprolegnia parasitica (strain CBS 223.65)</name>
    <dbReference type="NCBI Taxonomy" id="695850"/>
    <lineage>
        <taxon>Eukaryota</taxon>
        <taxon>Sar</taxon>
        <taxon>Stramenopiles</taxon>
        <taxon>Oomycota</taxon>
        <taxon>Saprolegniomycetes</taxon>
        <taxon>Saprolegniales</taxon>
        <taxon>Saprolegniaceae</taxon>
        <taxon>Saprolegnia</taxon>
    </lineage>
</organism>
<dbReference type="InterPro" id="IPR015943">
    <property type="entry name" value="WD40/YVTN_repeat-like_dom_sf"/>
</dbReference>
<dbReference type="KEGG" id="spar:SPRG_06701"/>
<dbReference type="EMBL" id="KK583211">
    <property type="protein sequence ID" value="KDO28462.1"/>
    <property type="molecule type" value="Genomic_DNA"/>
</dbReference>
<accession>A0A067CNR7</accession>
<protein>
    <recommendedName>
        <fullName evidence="3">Anaphase-promoting complex subunit 4 WD40 domain-containing protein</fullName>
    </recommendedName>
</protein>
<sequence>MEVRRVVLSAACAPYSSWNSSVVPVPGAENDLLSLGCEDGSVKVLALTSAACTLRTTKAYGNVGVGRFCHAWSGDGAFVAVAHASRVCIYDRSWALLLEAELPYFGKHVALTSTTLIVCTSNGAYVYAWDRTRMRQVDHVYAETPVVHCCVSPCGAWLALGATDGRIQIRHLEARAVELEAVMPSTRITSVVLHAASAIFAVKDGYIAVYERDDASWRLVSAPFRVSATPSPNAFVGYPSSTLVAQYGTLRVAAVAHSSQFIDLIDVESGRCVERVVLPPSSMLLGLAFIDAVGLVAHDVSGTCFLVRWTYGDALLAFQPCKDAQEARVDGSPWTLRRDVAGAIALDDGRRCFPAPFLPPTTLHNLACVPRTFPWSTFTIASEDALLAVALGNTIFCHVDGASSWTHWVAPHGIASVHVLLGRVWVLCTARPLILGVHATSLEVTDEIATDQELPLPSHIALHAVARNSDAIELQLVMDSIVVWRHVHPCPTSYRS</sequence>
<evidence type="ECO:0000313" key="2">
    <source>
        <dbReference type="Proteomes" id="UP000030745"/>
    </source>
</evidence>
<dbReference type="AlphaFoldDB" id="A0A067CNR7"/>
<dbReference type="GeneID" id="24129032"/>